<dbReference type="Proteomes" id="UP000824469">
    <property type="component" value="Unassembled WGS sequence"/>
</dbReference>
<proteinExistence type="predicted"/>
<dbReference type="AlphaFoldDB" id="A0AA38GYM6"/>
<evidence type="ECO:0000313" key="2">
    <source>
        <dbReference type="Proteomes" id="UP000824469"/>
    </source>
</evidence>
<protein>
    <recommendedName>
        <fullName evidence="3">Reverse transcriptase</fullName>
    </recommendedName>
</protein>
<dbReference type="GO" id="GO:0003676">
    <property type="term" value="F:nucleic acid binding"/>
    <property type="evidence" value="ECO:0007669"/>
    <property type="project" value="InterPro"/>
</dbReference>
<name>A0AA38GYM6_TAXCH</name>
<feature type="non-terminal residue" evidence="1">
    <location>
        <position position="97"/>
    </location>
</feature>
<keyword evidence="2" id="KW-1185">Reference proteome</keyword>
<dbReference type="EMBL" id="JAHRHJ020000001">
    <property type="protein sequence ID" value="KAH9331379.1"/>
    <property type="molecule type" value="Genomic_DNA"/>
</dbReference>
<dbReference type="Gene3D" id="3.30.420.10">
    <property type="entry name" value="Ribonuclease H-like superfamily/Ribonuclease H"/>
    <property type="match status" value="1"/>
</dbReference>
<sequence length="97" mass="11362">KLVNESQRNWHKKLYDALWADRIMPKRAIGMSPFQVVYGVEAQLLVTMELPALHLMKAIEDTSFNDALDKRIMYLHKLNEDRLEVADKISTHQQKVK</sequence>
<dbReference type="PANTHER" id="PTHR48475:SF1">
    <property type="entry name" value="RNASE H TYPE-1 DOMAIN-CONTAINING PROTEIN"/>
    <property type="match status" value="1"/>
</dbReference>
<dbReference type="PANTHER" id="PTHR48475">
    <property type="entry name" value="RIBONUCLEASE H"/>
    <property type="match status" value="1"/>
</dbReference>
<accession>A0AA38GYM6</accession>
<organism evidence="1 2">
    <name type="scientific">Taxus chinensis</name>
    <name type="common">Chinese yew</name>
    <name type="synonym">Taxus wallichiana var. chinensis</name>
    <dbReference type="NCBI Taxonomy" id="29808"/>
    <lineage>
        <taxon>Eukaryota</taxon>
        <taxon>Viridiplantae</taxon>
        <taxon>Streptophyta</taxon>
        <taxon>Embryophyta</taxon>
        <taxon>Tracheophyta</taxon>
        <taxon>Spermatophyta</taxon>
        <taxon>Pinopsida</taxon>
        <taxon>Pinidae</taxon>
        <taxon>Conifers II</taxon>
        <taxon>Cupressales</taxon>
        <taxon>Taxaceae</taxon>
        <taxon>Taxus</taxon>
    </lineage>
</organism>
<reference evidence="1 2" key="1">
    <citation type="journal article" date="2021" name="Nat. Plants">
        <title>The Taxus genome provides insights into paclitaxel biosynthesis.</title>
        <authorList>
            <person name="Xiong X."/>
            <person name="Gou J."/>
            <person name="Liao Q."/>
            <person name="Li Y."/>
            <person name="Zhou Q."/>
            <person name="Bi G."/>
            <person name="Li C."/>
            <person name="Du R."/>
            <person name="Wang X."/>
            <person name="Sun T."/>
            <person name="Guo L."/>
            <person name="Liang H."/>
            <person name="Lu P."/>
            <person name="Wu Y."/>
            <person name="Zhang Z."/>
            <person name="Ro D.K."/>
            <person name="Shang Y."/>
            <person name="Huang S."/>
            <person name="Yan J."/>
        </authorList>
    </citation>
    <scope>NUCLEOTIDE SEQUENCE [LARGE SCALE GENOMIC DNA]</scope>
    <source>
        <strain evidence="1">Ta-2019</strain>
    </source>
</reference>
<evidence type="ECO:0000313" key="1">
    <source>
        <dbReference type="EMBL" id="KAH9331379.1"/>
    </source>
</evidence>
<feature type="non-terminal residue" evidence="1">
    <location>
        <position position="1"/>
    </location>
</feature>
<comment type="caution">
    <text evidence="1">The sequence shown here is derived from an EMBL/GenBank/DDBJ whole genome shotgun (WGS) entry which is preliminary data.</text>
</comment>
<evidence type="ECO:0008006" key="3">
    <source>
        <dbReference type="Google" id="ProtNLM"/>
    </source>
</evidence>
<dbReference type="InterPro" id="IPR036397">
    <property type="entry name" value="RNaseH_sf"/>
</dbReference>
<gene>
    <name evidence="1" type="ORF">KI387_003487</name>
</gene>